<evidence type="ECO:0000313" key="2">
    <source>
        <dbReference type="Proteomes" id="UP001054837"/>
    </source>
</evidence>
<evidence type="ECO:0000313" key="1">
    <source>
        <dbReference type="EMBL" id="GIY67812.1"/>
    </source>
</evidence>
<reference evidence="1 2" key="1">
    <citation type="submission" date="2021-06" db="EMBL/GenBank/DDBJ databases">
        <title>Caerostris darwini draft genome.</title>
        <authorList>
            <person name="Kono N."/>
            <person name="Arakawa K."/>
        </authorList>
    </citation>
    <scope>NUCLEOTIDE SEQUENCE [LARGE SCALE GENOMIC DNA]</scope>
</reference>
<sequence>MHSGKRKPSPASRIAGQIRTSASCLCSAVVNGVLVEETLHHSAICFWTKCHFAAYREFNCYLSCRFTSGVHNEFENVGKYQPFELDLTGYACMNYICKWRKKK</sequence>
<name>A0AAV4VCG5_9ARAC</name>
<comment type="caution">
    <text evidence="1">The sequence shown here is derived from an EMBL/GenBank/DDBJ whole genome shotgun (WGS) entry which is preliminary data.</text>
</comment>
<organism evidence="1 2">
    <name type="scientific">Caerostris darwini</name>
    <dbReference type="NCBI Taxonomy" id="1538125"/>
    <lineage>
        <taxon>Eukaryota</taxon>
        <taxon>Metazoa</taxon>
        <taxon>Ecdysozoa</taxon>
        <taxon>Arthropoda</taxon>
        <taxon>Chelicerata</taxon>
        <taxon>Arachnida</taxon>
        <taxon>Araneae</taxon>
        <taxon>Araneomorphae</taxon>
        <taxon>Entelegynae</taxon>
        <taxon>Araneoidea</taxon>
        <taxon>Araneidae</taxon>
        <taxon>Caerostris</taxon>
    </lineage>
</organism>
<keyword evidence="2" id="KW-1185">Reference proteome</keyword>
<protein>
    <submittedName>
        <fullName evidence="1">Uncharacterized protein</fullName>
    </submittedName>
</protein>
<dbReference type="EMBL" id="BPLQ01012779">
    <property type="protein sequence ID" value="GIY67812.1"/>
    <property type="molecule type" value="Genomic_DNA"/>
</dbReference>
<dbReference type="Proteomes" id="UP001054837">
    <property type="component" value="Unassembled WGS sequence"/>
</dbReference>
<gene>
    <name evidence="1" type="ORF">CDAR_218601</name>
</gene>
<dbReference type="AlphaFoldDB" id="A0AAV4VCG5"/>
<accession>A0AAV4VCG5</accession>
<proteinExistence type="predicted"/>